<proteinExistence type="predicted"/>
<evidence type="ECO:0000313" key="1">
    <source>
        <dbReference type="EMBL" id="WLJ26060.1"/>
    </source>
</evidence>
<accession>A0AA49X461</accession>
<protein>
    <submittedName>
        <fullName evidence="1">Uncharacterized protein</fullName>
    </submittedName>
</protein>
<organism evidence="1">
    <name type="scientific">Staphylococcus phage HS13</name>
    <dbReference type="NCBI Taxonomy" id="3056403"/>
    <lineage>
        <taxon>Viruses</taxon>
    </lineage>
</organism>
<dbReference type="EMBL" id="OQ890321">
    <property type="protein sequence ID" value="WLJ26060.1"/>
    <property type="molecule type" value="Genomic_DNA"/>
</dbReference>
<sequence length="47" mass="5927">MYIVRSFHTFPTFCFCLYSIITQYEQDMHENITKYIRDKHELCFIHY</sequence>
<name>A0AA49X461_9VIRU</name>
<reference evidence="1" key="1">
    <citation type="submission" date="2023-04" db="EMBL/GenBank/DDBJ databases">
        <title>The human skin virome in hidradenitis suppurativa patients.</title>
        <authorList>
            <person name="Jansen D."/>
        </authorList>
    </citation>
    <scope>NUCLEOTIDE SEQUENCE</scope>
    <source>
        <strain evidence="1">VC3_JansenPhageJ</strain>
    </source>
</reference>